<organism evidence="2 3">
    <name type="scientific">Mycena metata</name>
    <dbReference type="NCBI Taxonomy" id="1033252"/>
    <lineage>
        <taxon>Eukaryota</taxon>
        <taxon>Fungi</taxon>
        <taxon>Dikarya</taxon>
        <taxon>Basidiomycota</taxon>
        <taxon>Agaricomycotina</taxon>
        <taxon>Agaricomycetes</taxon>
        <taxon>Agaricomycetidae</taxon>
        <taxon>Agaricales</taxon>
        <taxon>Marasmiineae</taxon>
        <taxon>Mycenaceae</taxon>
        <taxon>Mycena</taxon>
    </lineage>
</organism>
<evidence type="ECO:0000313" key="3">
    <source>
        <dbReference type="Proteomes" id="UP001215598"/>
    </source>
</evidence>
<protein>
    <submittedName>
        <fullName evidence="2">Uncharacterized protein</fullName>
    </submittedName>
</protein>
<comment type="caution">
    <text evidence="2">The sequence shown here is derived from an EMBL/GenBank/DDBJ whole genome shotgun (WGS) entry which is preliminary data.</text>
</comment>
<sequence>MTSLALEGLRRDAAIEKALHSGNQRRRDAEKDWFEAQEESHEGMTRNLRRSGLVLRPRSELDVERGSSCRHGTPGGLGYDGLTTRRFGARRLTLGLWCPILTKGRADTQPQLRTSCVLPDEGGERWEWWTGKRKEAGDQQTSTFGAITTFFALVPSAATPHYFERCPKMLLKDIQDPAVYNDFTRVGVRTQKHRRMHVQFSQEQRLCSAGGVCPDENRWGATRHARWTQARCVILLASLARVTAEEGGTKPGPKLLNNSLLIAATFLKVELRLHQN</sequence>
<feature type="region of interest" description="Disordered" evidence="1">
    <location>
        <begin position="20"/>
        <end position="41"/>
    </location>
</feature>
<accession>A0AAD7IAD3</accession>
<proteinExistence type="predicted"/>
<evidence type="ECO:0000313" key="2">
    <source>
        <dbReference type="EMBL" id="KAJ7737547.1"/>
    </source>
</evidence>
<dbReference type="Proteomes" id="UP001215598">
    <property type="component" value="Unassembled WGS sequence"/>
</dbReference>
<dbReference type="EMBL" id="JARKIB010000116">
    <property type="protein sequence ID" value="KAJ7737547.1"/>
    <property type="molecule type" value="Genomic_DNA"/>
</dbReference>
<evidence type="ECO:0000256" key="1">
    <source>
        <dbReference type="SAM" id="MobiDB-lite"/>
    </source>
</evidence>
<keyword evidence="3" id="KW-1185">Reference proteome</keyword>
<dbReference type="AlphaFoldDB" id="A0AAD7IAD3"/>
<reference evidence="2" key="1">
    <citation type="submission" date="2023-03" db="EMBL/GenBank/DDBJ databases">
        <title>Massive genome expansion in bonnet fungi (Mycena s.s.) driven by repeated elements and novel gene families across ecological guilds.</title>
        <authorList>
            <consortium name="Lawrence Berkeley National Laboratory"/>
            <person name="Harder C.B."/>
            <person name="Miyauchi S."/>
            <person name="Viragh M."/>
            <person name="Kuo A."/>
            <person name="Thoen E."/>
            <person name="Andreopoulos B."/>
            <person name="Lu D."/>
            <person name="Skrede I."/>
            <person name="Drula E."/>
            <person name="Henrissat B."/>
            <person name="Morin E."/>
            <person name="Kohler A."/>
            <person name="Barry K."/>
            <person name="LaButti K."/>
            <person name="Morin E."/>
            <person name="Salamov A."/>
            <person name="Lipzen A."/>
            <person name="Mereny Z."/>
            <person name="Hegedus B."/>
            <person name="Baldrian P."/>
            <person name="Stursova M."/>
            <person name="Weitz H."/>
            <person name="Taylor A."/>
            <person name="Grigoriev I.V."/>
            <person name="Nagy L.G."/>
            <person name="Martin F."/>
            <person name="Kauserud H."/>
        </authorList>
    </citation>
    <scope>NUCLEOTIDE SEQUENCE</scope>
    <source>
        <strain evidence="2">CBHHK182m</strain>
    </source>
</reference>
<name>A0AAD7IAD3_9AGAR</name>
<gene>
    <name evidence="2" type="ORF">B0H16DRAFT_1466187</name>
</gene>